<comment type="caution">
    <text evidence="2">The sequence shown here is derived from an EMBL/GenBank/DDBJ whole genome shotgun (WGS) entry which is preliminary data.</text>
</comment>
<feature type="compositionally biased region" description="Low complexity" evidence="1">
    <location>
        <begin position="34"/>
        <end position="47"/>
    </location>
</feature>
<feature type="compositionally biased region" description="Polar residues" evidence="1">
    <location>
        <begin position="1"/>
        <end position="10"/>
    </location>
</feature>
<organism evidence="2 3">
    <name type="scientific">Daphnia magna</name>
    <dbReference type="NCBI Taxonomy" id="35525"/>
    <lineage>
        <taxon>Eukaryota</taxon>
        <taxon>Metazoa</taxon>
        <taxon>Ecdysozoa</taxon>
        <taxon>Arthropoda</taxon>
        <taxon>Crustacea</taxon>
        <taxon>Branchiopoda</taxon>
        <taxon>Diplostraca</taxon>
        <taxon>Cladocera</taxon>
        <taxon>Anomopoda</taxon>
        <taxon>Daphniidae</taxon>
        <taxon>Daphnia</taxon>
    </lineage>
</organism>
<dbReference type="Proteomes" id="UP001234178">
    <property type="component" value="Unassembled WGS sequence"/>
</dbReference>
<name>A0ABR0B977_9CRUS</name>
<evidence type="ECO:0000313" key="3">
    <source>
        <dbReference type="Proteomes" id="UP001234178"/>
    </source>
</evidence>
<feature type="region of interest" description="Disordered" evidence="1">
    <location>
        <begin position="1"/>
        <end position="51"/>
    </location>
</feature>
<proteinExistence type="predicted"/>
<sequence length="165" mass="17393">MQVPRSSISASLRRVARATKTPSSPSVAQRGYLSSSPGSSPSKARSTSGEHDGWLRVRASAAPTIPSRSSFFKCFSLDLTPCAAPDSNQRVRVGASKTWLPRDLRLDAAHRRAGRFVPLGDGIAKSNAADFCGLSAIALGGHMQAVVVGENGVARADEFQLCSHS</sequence>
<gene>
    <name evidence="2" type="ORF">OUZ56_032552</name>
</gene>
<evidence type="ECO:0000313" key="2">
    <source>
        <dbReference type="EMBL" id="KAK4045144.1"/>
    </source>
</evidence>
<keyword evidence="3" id="KW-1185">Reference proteome</keyword>
<evidence type="ECO:0000256" key="1">
    <source>
        <dbReference type="SAM" id="MobiDB-lite"/>
    </source>
</evidence>
<reference evidence="2 3" key="1">
    <citation type="journal article" date="2023" name="Nucleic Acids Res.">
        <title>The hologenome of Daphnia magna reveals possible DNA methylation and microbiome-mediated evolution of the host genome.</title>
        <authorList>
            <person name="Chaturvedi A."/>
            <person name="Li X."/>
            <person name="Dhandapani V."/>
            <person name="Marshall H."/>
            <person name="Kissane S."/>
            <person name="Cuenca-Cambronero M."/>
            <person name="Asole G."/>
            <person name="Calvet F."/>
            <person name="Ruiz-Romero M."/>
            <person name="Marangio P."/>
            <person name="Guigo R."/>
            <person name="Rago D."/>
            <person name="Mirbahai L."/>
            <person name="Eastwood N."/>
            <person name="Colbourne J.K."/>
            <person name="Zhou J."/>
            <person name="Mallon E."/>
            <person name="Orsini L."/>
        </authorList>
    </citation>
    <scope>NUCLEOTIDE SEQUENCE [LARGE SCALE GENOMIC DNA]</scope>
    <source>
        <strain evidence="2">LRV0_1</strain>
    </source>
</reference>
<protein>
    <submittedName>
        <fullName evidence="2">Uncharacterized protein</fullName>
    </submittedName>
</protein>
<accession>A0ABR0B977</accession>
<dbReference type="EMBL" id="JAOYFB010000041">
    <property type="protein sequence ID" value="KAK4045144.1"/>
    <property type="molecule type" value="Genomic_DNA"/>
</dbReference>